<accession>A0A286D9E0</accession>
<keyword evidence="2" id="KW-0596">Phosphopantetheine</keyword>
<evidence type="ECO:0000313" key="6">
    <source>
        <dbReference type="EMBL" id="SOD55271.1"/>
    </source>
</evidence>
<evidence type="ECO:0000256" key="4">
    <source>
        <dbReference type="SAM" id="MobiDB-lite"/>
    </source>
</evidence>
<dbReference type="GO" id="GO:0044550">
    <property type="term" value="P:secondary metabolite biosynthetic process"/>
    <property type="evidence" value="ECO:0007669"/>
    <property type="project" value="UniProtKB-ARBA"/>
</dbReference>
<dbReference type="Pfam" id="PF13193">
    <property type="entry name" value="AMP-binding_C"/>
    <property type="match status" value="2"/>
</dbReference>
<evidence type="ECO:0000313" key="7">
    <source>
        <dbReference type="Proteomes" id="UP000219374"/>
    </source>
</evidence>
<dbReference type="Gene3D" id="3.30.300.30">
    <property type="match status" value="2"/>
</dbReference>
<feature type="domain" description="Carrier" evidence="5">
    <location>
        <begin position="1007"/>
        <end position="1082"/>
    </location>
</feature>
<dbReference type="Pfam" id="PF00668">
    <property type="entry name" value="Condensation"/>
    <property type="match status" value="2"/>
</dbReference>
<dbReference type="SUPFAM" id="SSF52777">
    <property type="entry name" value="CoA-dependent acyltransferases"/>
    <property type="match status" value="4"/>
</dbReference>
<proteinExistence type="predicted"/>
<evidence type="ECO:0000256" key="2">
    <source>
        <dbReference type="ARBA" id="ARBA00022450"/>
    </source>
</evidence>
<sequence>MIEPSAVRRAAPTAVDYDPFAGGELSRVVPTTEPQRELWLAARLGDDASLAYNESVSLRLRGPLDSARLQQALQQVVARHDALRASFGPDGETFCVIQPDTLALPFVDIAHLSGVEREAVVAQHRRAGVETPFALEQGRLFRAELLRLAHQDHLLLMHAHHIVCDGWSWWVIVRELGAAYAESVGAAAAGLPEADSYADYALAEALHPAGPEFRRDEQYWLSRFQGEIAVLDLPTDRARPARRSFASLREDYLLDADLVSAVRRLGARRGASLFATLLGGFAALLSRIAGQDQVVIGIPAAGQSVDGHDHLVGHCVNLLPLRFDLAPAQSFADVLANAQETLLDAIEHQRYTFGTLLKKLRIARDPARLPLVSVMFNIDQALDQEKSGFPGLSLEFTTNPRSYENFELSVNAVQVDGRLRLECQYNRDLFDAATVRRWLSAYEALLRAAVERPEERVCRLALVDAPAFAELAALQPPAVAFDRECRMHEHFERQCDRAPERMAVRCGNQALTYRQLESRANRIAQLLRRHGVQKGALVGLAMDRGTDMLAALLGILKAGAGYVPLDPQFPADRLAYMASDAGLAALLTHGSHAAQFDLRGRPVLALDALEAELQALPDNRPGRDAGAADAESVAYVIYTSGSTGRPKGVQVPHRAVANFIAAMQRQPGLELDERLVAVTTLSFDIAVLELMLPLSVGAEVVLADKDTVIDGAALADLLAACRATAMQATPATWRLLLEAGWQGGASFKAMCGGEPLPQDLAQALLPRCGSLWNLYGPTETTVWSTCMRVQAAAGGAPDIHIGRPVANTQVWILDEHGQPCPRGVPGEICVGGEGVTLGYLDRPELTADRFLPDAFASSGPGFGTGIARPTLYRTGDRGRWRADGNLEHLGRLDFQVKVRGYRIELGEIENNLISHPALTRVVAMAREDRPGDIRLVAYVVAAPGMEVADAALAAHLRQHLPDYMVPQHFVRLDAIPLLPNGKVDRKALPAPDGRAAALTAPAGDTVAPRDALEAAVAAAMEAVLGRPGIGVNDGFFELGGHSLLAAQLCARLAKELEVPVPLRLLFDAPSPAKLAAALRDSVARPDMQAAAARIIPHRRDQSSAPMTLMQQRLWVFEQMDPGTVTYNTPSAHRLHGPMDLQAFERAFQEMLRRQASLRTIVVPEGDSAVQKVLDTLDFSLLPLTDLSALPEPQRMQTLMQDLEAMTAQPFVLDRAPLFRAKLYRLAEDDHVLYFMTHHIIWDGWSFDVFYSEMSALYAAFAAGKPSPLPELEVSYGDFAQWHQQRMNTSELDHQIQHWKRHLQGELEPLRLSEDYPRPAAASGNGSTEWVHVDRATTDAMREIGARSGATLFMTLLTAYYVLLHRLSGQDDLVVGLPFRNRNSEALEKVMGFFVNMLPLRLRLDPAMPFVELVKRVRAAVVEAFEYPDVPFEHLLRELKVPRDQSRSPIYQALFSFQDVRARQLRWGELQHEHLLMFQKGMSNDLGLWFLEHEQGLSGAMGYNTDIISAESAQAIHHRFVALLQSLCRDPGIAIGDAGILSERDRTQLVRWNSTTAAIPDGATVDGLLLQQMRRSPSRIAVRFGNQAISYSRLDTRSARIADALLARGVEPGSLVGVALDRHADLVAATIAVWRIGAAYVPLDPAYPAERLKFMAEDAQLALVISEGELAEPMGLPASRLLLLDRDAGEIDDAPPQVANGYRNRATADSLAYVIYTSGSTGKPKGVMVHHRAAVNFLQSMALTPGLGAEDRLLAVTTTSFDISVLELFLPLSVGAEVVLAERETAMDGAALAQLLSDAGITVMQATPSTWRLLLDADWKGRPGFKGLCGGEPLPPDLAMQLGGCCDELWNMYGPTETTVWSTCSKIVAAPAQAAPDIHIGQPIANTTVWILDPRGQLCPVGVSGEIHIGGAGVTQGYLHRPELTAERFIADPFAAASADASLPPRLYRTGDRGRWRSDGVIEHQGRLDHQIKLRGYRIELGEIENTLERHPDVASAAVVARELQPQDVRLIAYVVPRRDASLQVQALLAGLRDSLPAYMVPQHVVTLAALPTLPNGKTDRNALPVPVLAAAPPVQAGDRQGDAPARTPEPGPSPVPAGQRAELAVPVEPEARPLHADSRIDYLMRLWAELLGVAAGPDDNFFDLGGHSMLAIRMANRVARDTGVRLKLLSLATHNLAQVAASLPAAASPAARGSGGGGSGGSRILRYLKRLISGPERQQ</sequence>
<dbReference type="Gene3D" id="3.30.559.10">
    <property type="entry name" value="Chloramphenicol acetyltransferase-like domain"/>
    <property type="match status" value="2"/>
</dbReference>
<dbReference type="EMBL" id="OCND01000006">
    <property type="protein sequence ID" value="SOD55271.1"/>
    <property type="molecule type" value="Genomic_DNA"/>
</dbReference>
<dbReference type="PROSITE" id="PS00012">
    <property type="entry name" value="PHOSPHOPANTETHEINE"/>
    <property type="match status" value="2"/>
</dbReference>
<name>A0A286D9E0_9GAMM</name>
<reference evidence="6 7" key="1">
    <citation type="submission" date="2017-09" db="EMBL/GenBank/DDBJ databases">
        <authorList>
            <person name="Ehlers B."/>
            <person name="Leendertz F.H."/>
        </authorList>
    </citation>
    <scope>NUCLEOTIDE SEQUENCE [LARGE SCALE GENOMIC DNA]</scope>
    <source>
        <strain evidence="6 7">CGMCC 1.10978</strain>
    </source>
</reference>
<dbReference type="Gene3D" id="3.40.50.1820">
    <property type="entry name" value="alpha/beta hydrolase"/>
    <property type="match status" value="1"/>
</dbReference>
<evidence type="ECO:0000256" key="3">
    <source>
        <dbReference type="ARBA" id="ARBA00022553"/>
    </source>
</evidence>
<dbReference type="NCBIfam" id="TIGR01733">
    <property type="entry name" value="AA-adenyl-dom"/>
    <property type="match status" value="2"/>
</dbReference>
<keyword evidence="7" id="KW-1185">Reference proteome</keyword>
<evidence type="ECO:0000256" key="1">
    <source>
        <dbReference type="ARBA" id="ARBA00001957"/>
    </source>
</evidence>
<dbReference type="GO" id="GO:0031177">
    <property type="term" value="F:phosphopantetheine binding"/>
    <property type="evidence" value="ECO:0007669"/>
    <property type="project" value="InterPro"/>
</dbReference>
<organism evidence="6 7">
    <name type="scientific">Pseudoxanthomonas wuyuanensis</name>
    <dbReference type="NCBI Taxonomy" id="1073196"/>
    <lineage>
        <taxon>Bacteria</taxon>
        <taxon>Pseudomonadati</taxon>
        <taxon>Pseudomonadota</taxon>
        <taxon>Gammaproteobacteria</taxon>
        <taxon>Lysobacterales</taxon>
        <taxon>Lysobacteraceae</taxon>
        <taxon>Pseudoxanthomonas</taxon>
    </lineage>
</organism>
<dbReference type="Gene3D" id="3.30.559.30">
    <property type="entry name" value="Nonribosomal peptide synthetase, condensation domain"/>
    <property type="match status" value="2"/>
</dbReference>
<dbReference type="SMART" id="SM00823">
    <property type="entry name" value="PKS_PP"/>
    <property type="match status" value="2"/>
</dbReference>
<dbReference type="InterPro" id="IPR036736">
    <property type="entry name" value="ACP-like_sf"/>
</dbReference>
<dbReference type="FunFam" id="3.40.50.12780:FF:000012">
    <property type="entry name" value="Non-ribosomal peptide synthetase"/>
    <property type="match status" value="2"/>
</dbReference>
<dbReference type="InterPro" id="IPR029058">
    <property type="entry name" value="AB_hydrolase_fold"/>
</dbReference>
<evidence type="ECO:0000259" key="5">
    <source>
        <dbReference type="PROSITE" id="PS50075"/>
    </source>
</evidence>
<dbReference type="InterPro" id="IPR010071">
    <property type="entry name" value="AA_adenyl_dom"/>
</dbReference>
<protein>
    <submittedName>
        <fullName evidence="6">Amino acid adenylation domain-containing protein</fullName>
    </submittedName>
</protein>
<dbReference type="InterPro" id="IPR020845">
    <property type="entry name" value="AMP-binding_CS"/>
</dbReference>
<feature type="domain" description="Carrier" evidence="5">
    <location>
        <begin position="2114"/>
        <end position="2188"/>
    </location>
</feature>
<dbReference type="OrthoDB" id="9030879at2"/>
<keyword evidence="3" id="KW-0597">Phosphoprotein</keyword>
<dbReference type="GO" id="GO:0005737">
    <property type="term" value="C:cytoplasm"/>
    <property type="evidence" value="ECO:0007669"/>
    <property type="project" value="TreeGrafter"/>
</dbReference>
<dbReference type="Gene3D" id="1.10.1200.10">
    <property type="entry name" value="ACP-like"/>
    <property type="match status" value="1"/>
</dbReference>
<dbReference type="InterPro" id="IPR000873">
    <property type="entry name" value="AMP-dep_synth/lig_dom"/>
</dbReference>
<dbReference type="GO" id="GO:0003824">
    <property type="term" value="F:catalytic activity"/>
    <property type="evidence" value="ECO:0007669"/>
    <property type="project" value="InterPro"/>
</dbReference>
<dbReference type="InterPro" id="IPR009081">
    <property type="entry name" value="PP-bd_ACP"/>
</dbReference>
<comment type="cofactor">
    <cofactor evidence="1">
        <name>pantetheine 4'-phosphate</name>
        <dbReference type="ChEBI" id="CHEBI:47942"/>
    </cofactor>
</comment>
<dbReference type="RefSeq" id="WP_097122524.1">
    <property type="nucleotide sequence ID" value="NZ_OCND01000006.1"/>
</dbReference>
<dbReference type="Gene3D" id="2.30.38.10">
    <property type="entry name" value="Luciferase, Domain 3"/>
    <property type="match status" value="2"/>
</dbReference>
<dbReference type="FunFam" id="3.40.50.980:FF:000001">
    <property type="entry name" value="Non-ribosomal peptide synthetase"/>
    <property type="match status" value="2"/>
</dbReference>
<dbReference type="FunFam" id="3.30.300.30:FF:000010">
    <property type="entry name" value="Enterobactin synthetase component F"/>
    <property type="match status" value="2"/>
</dbReference>
<dbReference type="InterPro" id="IPR023213">
    <property type="entry name" value="CAT-like_dom_sf"/>
</dbReference>
<dbReference type="InterPro" id="IPR020806">
    <property type="entry name" value="PKS_PP-bd"/>
</dbReference>
<dbReference type="Gene3D" id="3.40.50.980">
    <property type="match status" value="4"/>
</dbReference>
<dbReference type="Pfam" id="PF00550">
    <property type="entry name" value="PP-binding"/>
    <property type="match status" value="2"/>
</dbReference>
<feature type="region of interest" description="Disordered" evidence="4">
    <location>
        <begin position="2074"/>
        <end position="2099"/>
    </location>
</feature>
<dbReference type="PROSITE" id="PS50075">
    <property type="entry name" value="CARRIER"/>
    <property type="match status" value="2"/>
</dbReference>
<dbReference type="InterPro" id="IPR025110">
    <property type="entry name" value="AMP-bd_C"/>
</dbReference>
<dbReference type="NCBIfam" id="NF003417">
    <property type="entry name" value="PRK04813.1"/>
    <property type="match status" value="2"/>
</dbReference>
<dbReference type="GO" id="GO:0043041">
    <property type="term" value="P:amino acid activation for nonribosomal peptide biosynthetic process"/>
    <property type="evidence" value="ECO:0007669"/>
    <property type="project" value="TreeGrafter"/>
</dbReference>
<dbReference type="PROSITE" id="PS00455">
    <property type="entry name" value="AMP_BINDING"/>
    <property type="match status" value="2"/>
</dbReference>
<dbReference type="SUPFAM" id="SSF47336">
    <property type="entry name" value="ACP-like"/>
    <property type="match status" value="2"/>
</dbReference>
<gene>
    <name evidence="6" type="ORF">SAMN06296416_106239</name>
</gene>
<dbReference type="InterPro" id="IPR006162">
    <property type="entry name" value="Ppantetheine_attach_site"/>
</dbReference>
<dbReference type="SUPFAM" id="SSF56801">
    <property type="entry name" value="Acetyl-CoA synthetase-like"/>
    <property type="match status" value="2"/>
</dbReference>
<dbReference type="PANTHER" id="PTHR45527:SF1">
    <property type="entry name" value="FATTY ACID SYNTHASE"/>
    <property type="match status" value="1"/>
</dbReference>
<dbReference type="PANTHER" id="PTHR45527">
    <property type="entry name" value="NONRIBOSOMAL PEPTIDE SYNTHETASE"/>
    <property type="match status" value="1"/>
</dbReference>
<dbReference type="CDD" id="cd19531">
    <property type="entry name" value="LCL_NRPS-like"/>
    <property type="match status" value="2"/>
</dbReference>
<dbReference type="InterPro" id="IPR045851">
    <property type="entry name" value="AMP-bd_C_sf"/>
</dbReference>
<dbReference type="Proteomes" id="UP000219374">
    <property type="component" value="Unassembled WGS sequence"/>
</dbReference>
<dbReference type="Pfam" id="PF00501">
    <property type="entry name" value="AMP-binding"/>
    <property type="match status" value="2"/>
</dbReference>
<dbReference type="InterPro" id="IPR001242">
    <property type="entry name" value="Condensation_dom"/>
</dbReference>
<dbReference type="CDD" id="cd12116">
    <property type="entry name" value="A_NRPS_Ta1_like"/>
    <property type="match status" value="2"/>
</dbReference>